<organism evidence="4 5">
    <name type="scientific">Kocuria atrinae</name>
    <dbReference type="NCBI Taxonomy" id="592377"/>
    <lineage>
        <taxon>Bacteria</taxon>
        <taxon>Bacillati</taxon>
        <taxon>Actinomycetota</taxon>
        <taxon>Actinomycetes</taxon>
        <taxon>Micrococcales</taxon>
        <taxon>Micrococcaceae</taxon>
        <taxon>Kocuria</taxon>
    </lineage>
</organism>
<dbReference type="Proteomes" id="UP001500166">
    <property type="component" value="Unassembled WGS sequence"/>
</dbReference>
<dbReference type="Pfam" id="PF00196">
    <property type="entry name" value="GerE"/>
    <property type="match status" value="1"/>
</dbReference>
<dbReference type="CDD" id="cd06170">
    <property type="entry name" value="LuxR_C_like"/>
    <property type="match status" value="1"/>
</dbReference>
<dbReference type="SMART" id="SM00421">
    <property type="entry name" value="HTH_LUXR"/>
    <property type="match status" value="1"/>
</dbReference>
<dbReference type="PANTHER" id="PTHR16305">
    <property type="entry name" value="TESTICULAR SOLUBLE ADENYLYL CYCLASE"/>
    <property type="match status" value="1"/>
</dbReference>
<dbReference type="RefSeq" id="WP_344224977.1">
    <property type="nucleotide sequence ID" value="NZ_BAAAQA010000020.1"/>
</dbReference>
<dbReference type="PRINTS" id="PR00038">
    <property type="entry name" value="HTHLUXR"/>
</dbReference>
<sequence>MSQSPQPIVPTHGTMHRVLIGLDPALERLGDLLRESRRGRVNTVVINGESGMGKTSLISEFTTQVRGGARPPRILRAQGDQWEAQLQLAGYSQLIMTSPVRSGKGYDVDIAQTPVGSQTLSPDRLMNHAATLGTHLESLQERSPVLVVIDDAHWIDEASLRILSFVLRRLHAKKVMFILALDRKQAQGMPATVLDQLTGHEVQQITLEPLDPRGTQELARRRFNIDLSSAASYELVRHTQGNPQQINELLREMPPDTWHSWFPALPASSRVRARVGSIMAAASEDLTNVAEAVALLGDDSSLTEIAEVCGVTDQTRMLAALDEGHRADLLTLELNQASSQVKFFEPSAAGAIYERMLPSRRVELHHRASRAVSDESRRLGHLVSSAPSANPELATRLETFATEQAAQGAWHDAANALLSASRLTSDARLRNNLLLRAVDAIIGSGNIAEAKAWAAAVDDMQPSALRSSVLGYLSVVTGQNRSAENQLGAAWRSVNIKQEPGTAAQIAQRLVLRGVAQWDGPAMISWAEKAMSLTDQTTPAYIETEAIYGLGLFATGQLKEARKAYAKAFERCEENAQKQRMEMGSGWLALRTDEVESAQAQFESAGPTKFRGGSLRISLWSEAWLARTQLVLGHWDAAAATISRAAPQLETAQMDMLRPLLYWTAAELYSMRGDWQLARHYVSLAAVPADSFLCMSVPSLLAKARFHEARGDYEGSLECMTRVAELDPWTNTRVSFWSWQDTYVNALVMTNNLDRAQKFLDEFETVHRPDHIPTDQARVKWARGRLLAAQGDPDTARDYFEDALHELRTLNRPYLHARISFAFGQSMRRAGKRRLASSVLRAARDLYEMLGATTYVQRCDRELKATGVDQGTAPDPADPVLAAVQRERVQLTPQETAVAELVAGGSTNKEVASHLFIAEKTVQYHLTRIYTKFGIRSRSELAARYRDNE</sequence>
<evidence type="ECO:0000256" key="1">
    <source>
        <dbReference type="ARBA" id="ARBA00022741"/>
    </source>
</evidence>
<dbReference type="EMBL" id="BAAAQA010000020">
    <property type="protein sequence ID" value="GAA2119752.1"/>
    <property type="molecule type" value="Genomic_DNA"/>
</dbReference>
<proteinExistence type="predicted"/>
<dbReference type="InterPro" id="IPR036388">
    <property type="entry name" value="WH-like_DNA-bd_sf"/>
</dbReference>
<dbReference type="InterPro" id="IPR000792">
    <property type="entry name" value="Tscrpt_reg_LuxR_C"/>
</dbReference>
<dbReference type="Pfam" id="PF13191">
    <property type="entry name" value="AAA_16"/>
    <property type="match status" value="1"/>
</dbReference>
<evidence type="ECO:0000313" key="5">
    <source>
        <dbReference type="Proteomes" id="UP001500166"/>
    </source>
</evidence>
<dbReference type="SUPFAM" id="SSF46894">
    <property type="entry name" value="C-terminal effector domain of the bipartite response regulators"/>
    <property type="match status" value="1"/>
</dbReference>
<accession>A0ABN2XYZ1</accession>
<dbReference type="SUPFAM" id="SSF48452">
    <property type="entry name" value="TPR-like"/>
    <property type="match status" value="1"/>
</dbReference>
<evidence type="ECO:0000256" key="2">
    <source>
        <dbReference type="ARBA" id="ARBA00022840"/>
    </source>
</evidence>
<dbReference type="SUPFAM" id="SSF52540">
    <property type="entry name" value="P-loop containing nucleoside triphosphate hydrolases"/>
    <property type="match status" value="1"/>
</dbReference>
<evidence type="ECO:0000313" key="4">
    <source>
        <dbReference type="EMBL" id="GAA2119752.1"/>
    </source>
</evidence>
<reference evidence="4 5" key="1">
    <citation type="journal article" date="2019" name="Int. J. Syst. Evol. Microbiol.">
        <title>The Global Catalogue of Microorganisms (GCM) 10K type strain sequencing project: providing services to taxonomists for standard genome sequencing and annotation.</title>
        <authorList>
            <consortium name="The Broad Institute Genomics Platform"/>
            <consortium name="The Broad Institute Genome Sequencing Center for Infectious Disease"/>
            <person name="Wu L."/>
            <person name="Ma J."/>
        </authorList>
    </citation>
    <scope>NUCLEOTIDE SEQUENCE [LARGE SCALE GENOMIC DNA]</scope>
    <source>
        <strain evidence="4 5">JCM 15914</strain>
    </source>
</reference>
<name>A0ABN2XYZ1_9MICC</name>
<gene>
    <name evidence="4" type="ORF">GCM10009824_20950</name>
</gene>
<protein>
    <submittedName>
        <fullName evidence="4">LuxR family transcriptional regulator</fullName>
    </submittedName>
</protein>
<keyword evidence="1" id="KW-0547">Nucleotide-binding</keyword>
<keyword evidence="2" id="KW-0067">ATP-binding</keyword>
<dbReference type="Gene3D" id="1.10.10.10">
    <property type="entry name" value="Winged helix-like DNA-binding domain superfamily/Winged helix DNA-binding domain"/>
    <property type="match status" value="1"/>
</dbReference>
<comment type="caution">
    <text evidence="4">The sequence shown here is derived from an EMBL/GenBank/DDBJ whole genome shotgun (WGS) entry which is preliminary data.</text>
</comment>
<dbReference type="PANTHER" id="PTHR16305:SF35">
    <property type="entry name" value="TRANSCRIPTIONAL ACTIVATOR DOMAIN"/>
    <property type="match status" value="1"/>
</dbReference>
<evidence type="ECO:0000259" key="3">
    <source>
        <dbReference type="PROSITE" id="PS50043"/>
    </source>
</evidence>
<dbReference type="InterPro" id="IPR027417">
    <property type="entry name" value="P-loop_NTPase"/>
</dbReference>
<dbReference type="InterPro" id="IPR041664">
    <property type="entry name" value="AAA_16"/>
</dbReference>
<dbReference type="PROSITE" id="PS50043">
    <property type="entry name" value="HTH_LUXR_2"/>
    <property type="match status" value="1"/>
</dbReference>
<feature type="domain" description="HTH luxR-type" evidence="3">
    <location>
        <begin position="884"/>
        <end position="949"/>
    </location>
</feature>
<dbReference type="InterPro" id="IPR011990">
    <property type="entry name" value="TPR-like_helical_dom_sf"/>
</dbReference>
<dbReference type="Gene3D" id="1.25.40.10">
    <property type="entry name" value="Tetratricopeptide repeat domain"/>
    <property type="match status" value="1"/>
</dbReference>
<dbReference type="Gene3D" id="3.40.50.300">
    <property type="entry name" value="P-loop containing nucleotide triphosphate hydrolases"/>
    <property type="match status" value="1"/>
</dbReference>
<keyword evidence="5" id="KW-1185">Reference proteome</keyword>
<dbReference type="InterPro" id="IPR016032">
    <property type="entry name" value="Sig_transdc_resp-reg_C-effctor"/>
</dbReference>
<dbReference type="PROSITE" id="PS00622">
    <property type="entry name" value="HTH_LUXR_1"/>
    <property type="match status" value="1"/>
</dbReference>